<organism evidence="2 3">
    <name type="scientific">Cymbomonas tetramitiformis</name>
    <dbReference type="NCBI Taxonomy" id="36881"/>
    <lineage>
        <taxon>Eukaryota</taxon>
        <taxon>Viridiplantae</taxon>
        <taxon>Chlorophyta</taxon>
        <taxon>Pyramimonadophyceae</taxon>
        <taxon>Pyramimonadales</taxon>
        <taxon>Pyramimonadaceae</taxon>
        <taxon>Cymbomonas</taxon>
    </lineage>
</organism>
<reference evidence="2 3" key="1">
    <citation type="journal article" date="2015" name="Genome Biol. Evol.">
        <title>Comparative Genomics of a Bacterivorous Green Alga Reveals Evolutionary Causalities and Consequences of Phago-Mixotrophic Mode of Nutrition.</title>
        <authorList>
            <person name="Burns J.A."/>
            <person name="Paasch A."/>
            <person name="Narechania A."/>
            <person name="Kim E."/>
        </authorList>
    </citation>
    <scope>NUCLEOTIDE SEQUENCE [LARGE SCALE GENOMIC DNA]</scope>
    <source>
        <strain evidence="2 3">PLY_AMNH</strain>
    </source>
</reference>
<feature type="non-terminal residue" evidence="2">
    <location>
        <position position="269"/>
    </location>
</feature>
<evidence type="ECO:0000313" key="2">
    <source>
        <dbReference type="EMBL" id="KAK3268057.1"/>
    </source>
</evidence>
<dbReference type="Proteomes" id="UP001190700">
    <property type="component" value="Unassembled WGS sequence"/>
</dbReference>
<feature type="chain" id="PRO_5042039420" evidence="1">
    <location>
        <begin position="19"/>
        <end position="269"/>
    </location>
</feature>
<name>A0AAE0FXY0_9CHLO</name>
<keyword evidence="3" id="KW-1185">Reference proteome</keyword>
<protein>
    <submittedName>
        <fullName evidence="2">Uncharacterized protein</fullName>
    </submittedName>
</protein>
<dbReference type="AlphaFoldDB" id="A0AAE0FXY0"/>
<proteinExistence type="predicted"/>
<comment type="caution">
    <text evidence="2">The sequence shown here is derived from an EMBL/GenBank/DDBJ whole genome shotgun (WGS) entry which is preliminary data.</text>
</comment>
<accession>A0AAE0FXY0</accession>
<gene>
    <name evidence="2" type="ORF">CYMTET_23417</name>
</gene>
<dbReference type="EMBL" id="LGRX02012043">
    <property type="protein sequence ID" value="KAK3268057.1"/>
    <property type="molecule type" value="Genomic_DNA"/>
</dbReference>
<evidence type="ECO:0000313" key="3">
    <source>
        <dbReference type="Proteomes" id="UP001190700"/>
    </source>
</evidence>
<feature type="signal peptide" evidence="1">
    <location>
        <begin position="1"/>
        <end position="18"/>
    </location>
</feature>
<evidence type="ECO:0000256" key="1">
    <source>
        <dbReference type="SAM" id="SignalP"/>
    </source>
</evidence>
<keyword evidence="1" id="KW-0732">Signal</keyword>
<sequence length="269" mass="28808">MYVIWGLGLLFYIRSVSAESSSCSFAQTDFACSRRSQSECAAGDCIWRAGDASCALSEELQAEFMDVLSASTRNAKDAMVNCLVLSREECTGKCIWEGSLCSATDGALAEAKGADGLELVPIVDTDLECSNRRYAECTFTTEEFPEEGLCDWTNGECELNSTYAVNSLSTSCGGGTWAAAATPDELGDATGDANIETILVIANMTFAESTADSALLPRVGRLLEVLGMCHADGTRRGSCRLKDSESFKPRIQLVVVTVRLRFQLVADGS</sequence>